<dbReference type="SUPFAM" id="SSF53822">
    <property type="entry name" value="Periplasmic binding protein-like I"/>
    <property type="match status" value="1"/>
</dbReference>
<dbReference type="InterPro" id="IPR028081">
    <property type="entry name" value="Leu-bd"/>
</dbReference>
<evidence type="ECO:0000259" key="5">
    <source>
        <dbReference type="Pfam" id="PF13458"/>
    </source>
</evidence>
<dbReference type="InterPro" id="IPR051010">
    <property type="entry name" value="BCAA_transport"/>
</dbReference>
<comment type="similarity">
    <text evidence="1">Belongs to the leucine-binding protein family.</text>
</comment>
<dbReference type="EMBL" id="LVYV01000023">
    <property type="protein sequence ID" value="KZD22270.1"/>
    <property type="molecule type" value="Genomic_DNA"/>
</dbReference>
<dbReference type="InterPro" id="IPR028082">
    <property type="entry name" value="Peripla_BP_I"/>
</dbReference>
<evidence type="ECO:0000313" key="7">
    <source>
        <dbReference type="Proteomes" id="UP000076574"/>
    </source>
</evidence>
<dbReference type="AlphaFoldDB" id="A0A163YL28"/>
<dbReference type="Proteomes" id="UP000076574">
    <property type="component" value="Unassembled WGS sequence"/>
</dbReference>
<keyword evidence="7" id="KW-1185">Reference proteome</keyword>
<evidence type="ECO:0000313" key="6">
    <source>
        <dbReference type="EMBL" id="KZD22270.1"/>
    </source>
</evidence>
<comment type="caution">
    <text evidence="6">The sequence shown here is derived from an EMBL/GenBank/DDBJ whole genome shotgun (WGS) entry which is preliminary data.</text>
</comment>
<feature type="signal peptide" evidence="4">
    <location>
        <begin position="1"/>
        <end position="28"/>
    </location>
</feature>
<feature type="domain" description="Leucine-binding protein" evidence="5">
    <location>
        <begin position="33"/>
        <end position="396"/>
    </location>
</feature>
<sequence length="419" mass="45156">MNRRQLLKSGGSVLSFAAMSGLARPVLAQTSPEIVIGVLFPMSGANAQIGIDARHAMETAADIVNNSYDLDLPMAKNAGLAGLDNAKIKLIFADHQSDPQKGRAEAERLITQDKVCALIGCYLSSVSSTVSAIAERYGLPFLCADSSSPSLARRGLKFFFRPAAQDEMFSAAMFDFLDAQKAKGKKVETVGLLFEDTIFGTDSSNTQRKLAAERGYKLVVDLKYKANSPSLTAEVQQLKSADPDVLLPSSYTTDAILLMRTMGELGYKPKNIVAQASGFSDKAFLDAMGSKVAGLISRASFSLDMAQKRPSVLKVNDMYKARSNRDLNDSTSRELMGLLVLADAINRAKSTDGEKIREALAATDIPGERTIMPWKRVKFGADGQNADADPVLVQYVGGTFVTIFPTAVAMAEPVWPMNV</sequence>
<dbReference type="Pfam" id="PF13458">
    <property type="entry name" value="Peripla_BP_6"/>
    <property type="match status" value="1"/>
</dbReference>
<keyword evidence="3" id="KW-0813">Transport</keyword>
<evidence type="ECO:0000256" key="1">
    <source>
        <dbReference type="ARBA" id="ARBA00010062"/>
    </source>
</evidence>
<evidence type="ECO:0000256" key="3">
    <source>
        <dbReference type="ARBA" id="ARBA00022970"/>
    </source>
</evidence>
<dbReference type="GO" id="GO:0006865">
    <property type="term" value="P:amino acid transport"/>
    <property type="evidence" value="ECO:0007669"/>
    <property type="project" value="UniProtKB-KW"/>
</dbReference>
<dbReference type="PANTHER" id="PTHR30483">
    <property type="entry name" value="LEUCINE-SPECIFIC-BINDING PROTEIN"/>
    <property type="match status" value="1"/>
</dbReference>
<feature type="chain" id="PRO_5007847990" evidence="4">
    <location>
        <begin position="29"/>
        <end position="419"/>
    </location>
</feature>
<gene>
    <name evidence="6" type="ORF">A4A58_09490</name>
</gene>
<proteinExistence type="inferred from homology"/>
<evidence type="ECO:0000256" key="2">
    <source>
        <dbReference type="ARBA" id="ARBA00022729"/>
    </source>
</evidence>
<dbReference type="Gene3D" id="3.40.50.2300">
    <property type="match status" value="2"/>
</dbReference>
<keyword evidence="3" id="KW-0029">Amino-acid transport</keyword>
<evidence type="ECO:0000256" key="4">
    <source>
        <dbReference type="SAM" id="SignalP"/>
    </source>
</evidence>
<accession>A0A163YL28</accession>
<organism evidence="6 7">
    <name type="scientific">Tardiphaga robiniae</name>
    <dbReference type="NCBI Taxonomy" id="943830"/>
    <lineage>
        <taxon>Bacteria</taxon>
        <taxon>Pseudomonadati</taxon>
        <taxon>Pseudomonadota</taxon>
        <taxon>Alphaproteobacteria</taxon>
        <taxon>Hyphomicrobiales</taxon>
        <taxon>Nitrobacteraceae</taxon>
        <taxon>Tardiphaga</taxon>
    </lineage>
</organism>
<dbReference type="PANTHER" id="PTHR30483:SF37">
    <property type="entry name" value="ABC TRANSPORTER SUBSTRATE-BINDING PROTEIN"/>
    <property type="match status" value="1"/>
</dbReference>
<reference evidence="6 7" key="1">
    <citation type="submission" date="2016-03" db="EMBL/GenBank/DDBJ databases">
        <title>Microsymbionts genomes from the relict species Vavilovia formosa (Stev.) Fed.</title>
        <authorList>
            <person name="Kopat V."/>
            <person name="Chirak E."/>
            <person name="Kimeklis A."/>
            <person name="Andronov E."/>
        </authorList>
    </citation>
    <scope>NUCLEOTIDE SEQUENCE [LARGE SCALE GENOMIC DNA]</scope>
    <source>
        <strain evidence="6 7">Vaf07</strain>
    </source>
</reference>
<keyword evidence="2 4" id="KW-0732">Signal</keyword>
<dbReference type="CDD" id="cd06340">
    <property type="entry name" value="PBP1_ABC_ligand_binding-like"/>
    <property type="match status" value="1"/>
</dbReference>
<name>A0A163YL28_9BRAD</name>
<protein>
    <submittedName>
        <fullName evidence="6">Amino acid ABC transporter substrate-binding protein</fullName>
    </submittedName>
</protein>
<dbReference type="STRING" id="943830.A4A58_09490"/>